<protein>
    <submittedName>
        <fullName evidence="1">Uncharacterized protein</fullName>
    </submittedName>
</protein>
<dbReference type="GeneID" id="38127137"/>
<organism evidence="1 2">
    <name type="scientific">Aspergillus thermomutatus</name>
    <name type="common">Neosartorya pseudofischeri</name>
    <dbReference type="NCBI Taxonomy" id="41047"/>
    <lineage>
        <taxon>Eukaryota</taxon>
        <taxon>Fungi</taxon>
        <taxon>Dikarya</taxon>
        <taxon>Ascomycota</taxon>
        <taxon>Pezizomycotina</taxon>
        <taxon>Eurotiomycetes</taxon>
        <taxon>Eurotiomycetidae</taxon>
        <taxon>Eurotiales</taxon>
        <taxon>Aspergillaceae</taxon>
        <taxon>Aspergillus</taxon>
        <taxon>Aspergillus subgen. Fumigati</taxon>
    </lineage>
</organism>
<reference evidence="1" key="1">
    <citation type="submission" date="2018-08" db="EMBL/GenBank/DDBJ databases">
        <title>Draft genome sequence of azole-resistant Aspergillus thermomutatus (Neosartorya pseudofischeri) strain HMR AF 39, isolated from a human nasal aspirate.</title>
        <authorList>
            <person name="Parent-Michaud M."/>
            <person name="Dufresne P.J."/>
            <person name="Fournier E."/>
            <person name="Martineau C."/>
            <person name="Moreira S."/>
            <person name="Perkins V."/>
            <person name="De Repentigny L."/>
            <person name="Dufresne S.F."/>
        </authorList>
    </citation>
    <scope>NUCLEOTIDE SEQUENCE [LARGE SCALE GENOMIC DNA]</scope>
    <source>
        <strain evidence="1">HMR AF 39</strain>
    </source>
</reference>
<dbReference type="EMBL" id="NKHU02000180">
    <property type="protein sequence ID" value="RHZ49301.1"/>
    <property type="molecule type" value="Genomic_DNA"/>
</dbReference>
<dbReference type="Proteomes" id="UP000215305">
    <property type="component" value="Unassembled WGS sequence"/>
</dbReference>
<name>A0A397GEC4_ASPTH</name>
<comment type="caution">
    <text evidence="1">The sequence shown here is derived from an EMBL/GenBank/DDBJ whole genome shotgun (WGS) entry which is preliminary data.</text>
</comment>
<dbReference type="VEuPathDB" id="FungiDB:CDV56_105163"/>
<proteinExistence type="predicted"/>
<dbReference type="RefSeq" id="XP_026612307.1">
    <property type="nucleotide sequence ID" value="XM_026758782.1"/>
</dbReference>
<gene>
    <name evidence="1" type="ORF">CDV56_105163</name>
</gene>
<evidence type="ECO:0000313" key="1">
    <source>
        <dbReference type="EMBL" id="RHZ49301.1"/>
    </source>
</evidence>
<keyword evidence="2" id="KW-1185">Reference proteome</keyword>
<dbReference type="AlphaFoldDB" id="A0A397GEC4"/>
<accession>A0A397GEC4</accession>
<evidence type="ECO:0000313" key="2">
    <source>
        <dbReference type="Proteomes" id="UP000215305"/>
    </source>
</evidence>
<sequence>MRPLFRWAYPMSVMSSRTRTLSATAAPILTGTSRVVKALQRMKGMMRAMVPRKEGLDALLCATLCMLRIFRSEEIIGICCLKTPALHKSDTIARRQDTGQDNQRSFSHYQTTTWLGDRAGEHLAQDTWLGNRSHGQLKAGLGSGIEMAVFLQ</sequence>